<comment type="caution">
    <text evidence="10">The sequence shown here is derived from an EMBL/GenBank/DDBJ whole genome shotgun (WGS) entry which is preliminary data.</text>
</comment>
<dbReference type="PANTHER" id="PTHR33048:SF47">
    <property type="entry name" value="INTEGRAL MEMBRANE PROTEIN-RELATED"/>
    <property type="match status" value="1"/>
</dbReference>
<accession>A0ABR4E2E8</accession>
<dbReference type="InterPro" id="IPR052337">
    <property type="entry name" value="SAT4-like"/>
</dbReference>
<evidence type="ECO:0000256" key="1">
    <source>
        <dbReference type="ARBA" id="ARBA00004141"/>
    </source>
</evidence>
<evidence type="ECO:0000259" key="8">
    <source>
        <dbReference type="Pfam" id="PF13649"/>
    </source>
</evidence>
<dbReference type="SUPFAM" id="SSF53335">
    <property type="entry name" value="S-adenosyl-L-methionine-dependent methyltransferases"/>
    <property type="match status" value="1"/>
</dbReference>
<keyword evidence="11" id="KW-1185">Reference proteome</keyword>
<dbReference type="Pfam" id="PF20684">
    <property type="entry name" value="Fung_rhodopsin"/>
    <property type="match status" value="1"/>
</dbReference>
<evidence type="ECO:0000313" key="11">
    <source>
        <dbReference type="Proteomes" id="UP001600888"/>
    </source>
</evidence>
<keyword evidence="3 7" id="KW-1133">Transmembrane helix</keyword>
<comment type="similarity">
    <text evidence="5">Belongs to the SAT4 family.</text>
</comment>
<protein>
    <recommendedName>
        <fullName evidence="12">Methyltransferase domain-containing protein</fullName>
    </recommendedName>
</protein>
<dbReference type="PANTHER" id="PTHR33048">
    <property type="entry name" value="PTH11-LIKE INTEGRAL MEMBRANE PROTEIN (AFU_ORTHOLOGUE AFUA_5G11245)"/>
    <property type="match status" value="1"/>
</dbReference>
<feature type="transmembrane region" description="Helical" evidence="7">
    <location>
        <begin position="186"/>
        <end position="205"/>
    </location>
</feature>
<feature type="transmembrane region" description="Helical" evidence="7">
    <location>
        <begin position="258"/>
        <end position="280"/>
    </location>
</feature>
<evidence type="ECO:0008006" key="12">
    <source>
        <dbReference type="Google" id="ProtNLM"/>
    </source>
</evidence>
<proteinExistence type="inferred from homology"/>
<sequence>MSLFGGLDLCAFPAGTAPEGVKPNFTNPPTYAPAVLGVSVVVLFFATLFTGCRLTANWKKLTWTDHFNTLALVFSLAHISLVLSQLRYARHQWDIPACWFFGDFAKFTLSQALTVTPGLMFSKASILLLFLTIFDIQPAMRLAIRIGFAAIIIVYLPALPLAAYYNTPSPGKSWDSVMLSAKPADGIYWGIVQSVLAIILDLYIFILPLPATTQLQISRPKRNQLVLVFSTAFMGVIANILSLVYRVLEFKNMADATWYLYVILLCTIVELNIAIIVCSVPGLAKFLRTYAADWTPLHSLRSKFFSPDNTSNASGSYPQKNHGWPAARQPAPSAHTDVEAETNQSTPVSSNNDQVDRPHDYIELKDRWQIDPYLDTAGPEYAWMRTESHQNVVAGGRSPHENVSGFQSQTPHLPIIAVKSTNRLAMATSETRVGYSKEQHAHQTDGYGRYIDTPFATLEHQLHAAALGDCTGITVLDLGGGQGLRARQVVDQGAAAVDVVDLSPEMMQAGQKIEVSLGRGEEVINWIEGDASKPESLASLPLRFKDEGYDMVMANWLFDHAGSMDTLDGMFRSVVAHLKPGGRFVGTRVIHGHTSPAATTGKYGYIYKDFEEIPGGMAYRYTLYVDPPVSYDGASMEVTYNPALVSEFHARYGLEDTELEPTGSASCTREDPEFWKLFIDRPSMAVVKARKKKE</sequence>
<keyword evidence="4 7" id="KW-0472">Membrane</keyword>
<dbReference type="Pfam" id="PF13649">
    <property type="entry name" value="Methyltransf_25"/>
    <property type="match status" value="1"/>
</dbReference>
<keyword evidence="2 7" id="KW-0812">Transmembrane</keyword>
<feature type="region of interest" description="Disordered" evidence="6">
    <location>
        <begin position="311"/>
        <end position="357"/>
    </location>
</feature>
<evidence type="ECO:0000256" key="6">
    <source>
        <dbReference type="SAM" id="MobiDB-lite"/>
    </source>
</evidence>
<evidence type="ECO:0000313" key="10">
    <source>
        <dbReference type="EMBL" id="KAL2276606.1"/>
    </source>
</evidence>
<dbReference type="InterPro" id="IPR049326">
    <property type="entry name" value="Rhodopsin_dom_fungi"/>
</dbReference>
<dbReference type="InterPro" id="IPR029063">
    <property type="entry name" value="SAM-dependent_MTases_sf"/>
</dbReference>
<name>A0ABR4E2E8_9PEZI</name>
<organism evidence="10 11">
    <name type="scientific">Diaporthe vaccinii</name>
    <dbReference type="NCBI Taxonomy" id="105482"/>
    <lineage>
        <taxon>Eukaryota</taxon>
        <taxon>Fungi</taxon>
        <taxon>Dikarya</taxon>
        <taxon>Ascomycota</taxon>
        <taxon>Pezizomycotina</taxon>
        <taxon>Sordariomycetes</taxon>
        <taxon>Sordariomycetidae</taxon>
        <taxon>Diaporthales</taxon>
        <taxon>Diaporthaceae</taxon>
        <taxon>Diaporthe</taxon>
        <taxon>Diaporthe eres species complex</taxon>
    </lineage>
</organism>
<feature type="domain" description="Rhodopsin" evidence="9">
    <location>
        <begin position="58"/>
        <end position="288"/>
    </location>
</feature>
<dbReference type="CDD" id="cd02440">
    <property type="entry name" value="AdoMet_MTases"/>
    <property type="match status" value="1"/>
</dbReference>
<evidence type="ECO:0000256" key="3">
    <source>
        <dbReference type="ARBA" id="ARBA00022989"/>
    </source>
</evidence>
<feature type="transmembrane region" description="Helical" evidence="7">
    <location>
        <begin position="225"/>
        <end position="246"/>
    </location>
</feature>
<evidence type="ECO:0000256" key="4">
    <source>
        <dbReference type="ARBA" id="ARBA00023136"/>
    </source>
</evidence>
<evidence type="ECO:0000259" key="9">
    <source>
        <dbReference type="Pfam" id="PF20684"/>
    </source>
</evidence>
<feature type="domain" description="Methyltransferase" evidence="8">
    <location>
        <begin position="475"/>
        <end position="582"/>
    </location>
</feature>
<feature type="transmembrane region" description="Helical" evidence="7">
    <location>
        <begin position="70"/>
        <end position="89"/>
    </location>
</feature>
<evidence type="ECO:0000256" key="5">
    <source>
        <dbReference type="ARBA" id="ARBA00038359"/>
    </source>
</evidence>
<evidence type="ECO:0000256" key="7">
    <source>
        <dbReference type="SAM" id="Phobius"/>
    </source>
</evidence>
<feature type="transmembrane region" description="Helical" evidence="7">
    <location>
        <begin position="146"/>
        <end position="166"/>
    </location>
</feature>
<feature type="transmembrane region" description="Helical" evidence="7">
    <location>
        <begin position="109"/>
        <end position="134"/>
    </location>
</feature>
<dbReference type="Proteomes" id="UP001600888">
    <property type="component" value="Unassembled WGS sequence"/>
</dbReference>
<evidence type="ECO:0000256" key="2">
    <source>
        <dbReference type="ARBA" id="ARBA00022692"/>
    </source>
</evidence>
<reference evidence="10 11" key="1">
    <citation type="submission" date="2024-03" db="EMBL/GenBank/DDBJ databases">
        <title>A high-quality draft genome sequence of Diaporthe vaccinii, a causative agent of upright dieback and viscid rot disease in cranberry plants.</title>
        <authorList>
            <person name="Sarrasin M."/>
            <person name="Lang B.F."/>
            <person name="Burger G."/>
        </authorList>
    </citation>
    <scope>NUCLEOTIDE SEQUENCE [LARGE SCALE GENOMIC DNA]</scope>
    <source>
        <strain evidence="10 11">IS7</strain>
    </source>
</reference>
<comment type="subcellular location">
    <subcellularLocation>
        <location evidence="1">Membrane</location>
        <topology evidence="1">Multi-pass membrane protein</topology>
    </subcellularLocation>
</comment>
<dbReference type="EMBL" id="JBAWTH010000110">
    <property type="protein sequence ID" value="KAL2276606.1"/>
    <property type="molecule type" value="Genomic_DNA"/>
</dbReference>
<dbReference type="InterPro" id="IPR041698">
    <property type="entry name" value="Methyltransf_25"/>
</dbReference>
<feature type="compositionally biased region" description="Polar residues" evidence="6">
    <location>
        <begin position="341"/>
        <end position="353"/>
    </location>
</feature>
<dbReference type="Gene3D" id="3.40.50.150">
    <property type="entry name" value="Vaccinia Virus protein VP39"/>
    <property type="match status" value="1"/>
</dbReference>
<gene>
    <name evidence="10" type="ORF">FJTKL_00778</name>
</gene>
<feature type="transmembrane region" description="Helical" evidence="7">
    <location>
        <begin position="31"/>
        <end position="49"/>
    </location>
</feature>